<evidence type="ECO:0000256" key="4">
    <source>
        <dbReference type="ARBA" id="ARBA00023002"/>
    </source>
</evidence>
<sequence>MQSAGSTGCAGQPVSEYGAASLPAAATAVAGTCDAELAHYIRVYDDGLEPSMCRKLIDSFDALARFQQVNGRGVRPGLDDSAWTELDVSRLSDAPFLAWFRQLVSRQLQRYNADVRLPIPVPDSPLLSPLILKRYRAGGQEKFQTHFDSINEVCDRYLVFLWYLNDVEEGGRTWFPGLQTGVAPKAGRLLMFPPYWLYAHQGEPSPRQDKYILSTYLRFVQTGPAAAPGTQSSV</sequence>
<keyword evidence="8" id="KW-1185">Reference proteome</keyword>
<dbReference type="SMART" id="SM00702">
    <property type="entry name" value="P4Hc"/>
    <property type="match status" value="1"/>
</dbReference>
<dbReference type="GO" id="GO:0031418">
    <property type="term" value="F:L-ascorbic acid binding"/>
    <property type="evidence" value="ECO:0007669"/>
    <property type="project" value="InterPro"/>
</dbReference>
<reference evidence="7 8" key="1">
    <citation type="submission" date="2019-01" db="EMBL/GenBank/DDBJ databases">
        <authorList>
            <person name="Zhang S."/>
        </authorList>
    </citation>
    <scope>NUCLEOTIDE SEQUENCE [LARGE SCALE GENOMIC DNA]</scope>
    <source>
        <strain evidence="7 8">1626</strain>
    </source>
</reference>
<keyword evidence="5" id="KW-0408">Iron</keyword>
<gene>
    <name evidence="7" type="ORF">E4582_09385</name>
</gene>
<comment type="caution">
    <text evidence="7">The sequence shown here is derived from an EMBL/GenBank/DDBJ whole genome shotgun (WGS) entry which is preliminary data.</text>
</comment>
<accession>A0A4Z1RMS2</accession>
<dbReference type="InterPro" id="IPR045054">
    <property type="entry name" value="P4HA-like"/>
</dbReference>
<organism evidence="7 8">
    <name type="scientific">Luteimonas yindakuii</name>
    <dbReference type="NCBI Taxonomy" id="2565782"/>
    <lineage>
        <taxon>Bacteria</taxon>
        <taxon>Pseudomonadati</taxon>
        <taxon>Pseudomonadota</taxon>
        <taxon>Gammaproteobacteria</taxon>
        <taxon>Lysobacterales</taxon>
        <taxon>Lysobacteraceae</taxon>
        <taxon>Luteimonas</taxon>
    </lineage>
</organism>
<dbReference type="Pfam" id="PF13640">
    <property type="entry name" value="2OG-FeII_Oxy_3"/>
    <property type="match status" value="1"/>
</dbReference>
<evidence type="ECO:0000259" key="6">
    <source>
        <dbReference type="SMART" id="SM00702"/>
    </source>
</evidence>
<feature type="domain" description="Prolyl 4-hydroxylase alpha subunit" evidence="6">
    <location>
        <begin position="39"/>
        <end position="218"/>
    </location>
</feature>
<evidence type="ECO:0000313" key="7">
    <source>
        <dbReference type="EMBL" id="TKS54951.1"/>
    </source>
</evidence>
<dbReference type="AlphaFoldDB" id="A0A4Z1RMS2"/>
<keyword evidence="2" id="KW-0479">Metal-binding</keyword>
<dbReference type="InterPro" id="IPR044862">
    <property type="entry name" value="Pro_4_hyd_alph_FE2OG_OXY"/>
</dbReference>
<dbReference type="EMBL" id="SPUH01000001">
    <property type="protein sequence ID" value="TKS54951.1"/>
    <property type="molecule type" value="Genomic_DNA"/>
</dbReference>
<evidence type="ECO:0000256" key="2">
    <source>
        <dbReference type="ARBA" id="ARBA00022723"/>
    </source>
</evidence>
<evidence type="ECO:0000313" key="8">
    <source>
        <dbReference type="Proteomes" id="UP000298681"/>
    </source>
</evidence>
<proteinExistence type="predicted"/>
<dbReference type="Gene3D" id="2.60.120.620">
    <property type="entry name" value="q2cbj1_9rhob like domain"/>
    <property type="match status" value="1"/>
</dbReference>
<evidence type="ECO:0000256" key="5">
    <source>
        <dbReference type="ARBA" id="ARBA00023004"/>
    </source>
</evidence>
<dbReference type="PANTHER" id="PTHR10869">
    <property type="entry name" value="PROLYL 4-HYDROXYLASE ALPHA SUBUNIT"/>
    <property type="match status" value="1"/>
</dbReference>
<dbReference type="InterPro" id="IPR006620">
    <property type="entry name" value="Pro_4_hyd_alph"/>
</dbReference>
<keyword evidence="4" id="KW-0560">Oxidoreductase</keyword>
<dbReference type="GO" id="GO:0005506">
    <property type="term" value="F:iron ion binding"/>
    <property type="evidence" value="ECO:0007669"/>
    <property type="project" value="InterPro"/>
</dbReference>
<dbReference type="GO" id="GO:0016705">
    <property type="term" value="F:oxidoreductase activity, acting on paired donors, with incorporation or reduction of molecular oxygen"/>
    <property type="evidence" value="ECO:0007669"/>
    <property type="project" value="InterPro"/>
</dbReference>
<comment type="cofactor">
    <cofactor evidence="1">
        <name>L-ascorbate</name>
        <dbReference type="ChEBI" id="CHEBI:38290"/>
    </cofactor>
</comment>
<keyword evidence="3" id="KW-0223">Dioxygenase</keyword>
<dbReference type="GO" id="GO:0051213">
    <property type="term" value="F:dioxygenase activity"/>
    <property type="evidence" value="ECO:0007669"/>
    <property type="project" value="UniProtKB-KW"/>
</dbReference>
<evidence type="ECO:0000256" key="3">
    <source>
        <dbReference type="ARBA" id="ARBA00022964"/>
    </source>
</evidence>
<protein>
    <submittedName>
        <fullName evidence="7">2OG-Fe(II) oxygenase</fullName>
    </submittedName>
</protein>
<evidence type="ECO:0000256" key="1">
    <source>
        <dbReference type="ARBA" id="ARBA00001961"/>
    </source>
</evidence>
<dbReference type="Proteomes" id="UP000298681">
    <property type="component" value="Unassembled WGS sequence"/>
</dbReference>
<dbReference type="PANTHER" id="PTHR10869:SF246">
    <property type="entry name" value="TRANSMEMBRANE PROLYL 4-HYDROXYLASE"/>
    <property type="match status" value="1"/>
</dbReference>
<name>A0A4Z1RMS2_9GAMM</name>